<accession>A0ABW6H9C4</accession>
<dbReference type="RefSeq" id="WP_381804718.1">
    <property type="nucleotide sequence ID" value="NZ_JBHYTS010000036.1"/>
</dbReference>
<protein>
    <submittedName>
        <fullName evidence="2">DUF6193 family natural product biosynthesis protein</fullName>
    </submittedName>
</protein>
<reference evidence="2 3" key="1">
    <citation type="submission" date="2024-09" db="EMBL/GenBank/DDBJ databases">
        <title>The Natural Products Discovery Center: Release of the First 8490 Sequenced Strains for Exploring Actinobacteria Biosynthetic Diversity.</title>
        <authorList>
            <person name="Kalkreuter E."/>
            <person name="Kautsar S.A."/>
            <person name="Yang D."/>
            <person name="Bader C.D."/>
            <person name="Teijaro C.N."/>
            <person name="Fluegel L."/>
            <person name="Davis C.M."/>
            <person name="Simpson J.R."/>
            <person name="Lauterbach L."/>
            <person name="Steele A.D."/>
            <person name="Gui C."/>
            <person name="Meng S."/>
            <person name="Li G."/>
            <person name="Viehrig K."/>
            <person name="Ye F."/>
            <person name="Su P."/>
            <person name="Kiefer A.F."/>
            <person name="Nichols A."/>
            <person name="Cepeda A.J."/>
            <person name="Yan W."/>
            <person name="Fan B."/>
            <person name="Jiang Y."/>
            <person name="Adhikari A."/>
            <person name="Zheng C.-J."/>
            <person name="Schuster L."/>
            <person name="Cowan T.M."/>
            <person name="Smanski M.J."/>
            <person name="Chevrette M.G."/>
            <person name="De Carvalho L.P.S."/>
            <person name="Shen B."/>
        </authorList>
    </citation>
    <scope>NUCLEOTIDE SEQUENCE [LARGE SCALE GENOMIC DNA]</scope>
    <source>
        <strain evidence="2 3">NPDC059500</strain>
    </source>
</reference>
<sequence>MPMHAAGGNSGDPGLPAGPVDAEHYPDLALRGGLVAALVHLARERGVDLGEVEPLSGHGAAAYRTAGVESDRGKIAVRLGLGRRGFDVSLDSSRGTFVWASGETDDLLRVVLLMDAWRRGAPLREIGDRFPFMEYGRLSQGYEDGTPVQTQWDILLEDEELADYREFFRQVRAHRRLGAMFPFVSHWVLRLAVDPFERDAGGIFVDPRPDGSYLVWSSKDETRRAAGDFGQAAEVAEALVRGL</sequence>
<feature type="region of interest" description="Disordered" evidence="1">
    <location>
        <begin position="1"/>
        <end position="20"/>
    </location>
</feature>
<evidence type="ECO:0000313" key="2">
    <source>
        <dbReference type="EMBL" id="MFE1753229.1"/>
    </source>
</evidence>
<proteinExistence type="predicted"/>
<organism evidence="2 3">
    <name type="scientific">Streptomyces anandii</name>
    <dbReference type="NCBI Taxonomy" id="285454"/>
    <lineage>
        <taxon>Bacteria</taxon>
        <taxon>Bacillati</taxon>
        <taxon>Actinomycetota</taxon>
        <taxon>Actinomycetes</taxon>
        <taxon>Kitasatosporales</taxon>
        <taxon>Streptomycetaceae</taxon>
        <taxon>Streptomyces</taxon>
    </lineage>
</organism>
<comment type="caution">
    <text evidence="2">The sequence shown here is derived from an EMBL/GenBank/DDBJ whole genome shotgun (WGS) entry which is preliminary data.</text>
</comment>
<dbReference type="Proteomes" id="UP001599756">
    <property type="component" value="Unassembled WGS sequence"/>
</dbReference>
<dbReference type="Pfam" id="PF19692">
    <property type="entry name" value="DUF6193"/>
    <property type="match status" value="1"/>
</dbReference>
<name>A0ABW6H9C4_9ACTN</name>
<dbReference type="InterPro" id="IPR045682">
    <property type="entry name" value="DUF6193"/>
</dbReference>
<keyword evidence="3" id="KW-1185">Reference proteome</keyword>
<evidence type="ECO:0000256" key="1">
    <source>
        <dbReference type="SAM" id="MobiDB-lite"/>
    </source>
</evidence>
<evidence type="ECO:0000313" key="3">
    <source>
        <dbReference type="Proteomes" id="UP001599756"/>
    </source>
</evidence>
<dbReference type="EMBL" id="JBHYTS010000036">
    <property type="protein sequence ID" value="MFE1753229.1"/>
    <property type="molecule type" value="Genomic_DNA"/>
</dbReference>
<gene>
    <name evidence="2" type="ORF">ACFW88_22255</name>
</gene>